<dbReference type="PROSITE" id="PS50089">
    <property type="entry name" value="ZF_RING_2"/>
    <property type="match status" value="1"/>
</dbReference>
<comment type="similarity">
    <text evidence="2 7">Belongs to the NOSIP family.</text>
</comment>
<dbReference type="InterPro" id="IPR017907">
    <property type="entry name" value="Znf_RING_CS"/>
</dbReference>
<dbReference type="EMBL" id="KV423998">
    <property type="protein sequence ID" value="KZT55230.1"/>
    <property type="molecule type" value="Genomic_DNA"/>
</dbReference>
<dbReference type="OrthoDB" id="116827at2759"/>
<evidence type="ECO:0000256" key="4">
    <source>
        <dbReference type="ARBA" id="ARBA00022771"/>
    </source>
</evidence>
<evidence type="ECO:0000313" key="11">
    <source>
        <dbReference type="EMBL" id="KZT55230.1"/>
    </source>
</evidence>
<comment type="subcellular location">
    <subcellularLocation>
        <location evidence="1 7">Nucleus</location>
    </subcellularLocation>
</comment>
<dbReference type="InterPro" id="IPR031790">
    <property type="entry name" value="Znf-NOSIP"/>
</dbReference>
<dbReference type="Gene3D" id="3.30.40.10">
    <property type="entry name" value="Zinc/RING finger domain, C3HC4 (zinc finger)"/>
    <property type="match status" value="2"/>
</dbReference>
<proteinExistence type="inferred from homology"/>
<keyword evidence="4 8" id="KW-0863">Zinc-finger</keyword>
<evidence type="ECO:0000256" key="3">
    <source>
        <dbReference type="ARBA" id="ARBA00022723"/>
    </source>
</evidence>
<keyword evidence="12" id="KW-1185">Reference proteome</keyword>
<feature type="region of interest" description="Disordered" evidence="9">
    <location>
        <begin position="256"/>
        <end position="278"/>
    </location>
</feature>
<dbReference type="GO" id="GO:0005634">
    <property type="term" value="C:nucleus"/>
    <property type="evidence" value="ECO:0007669"/>
    <property type="project" value="UniProtKB-SubCell"/>
</dbReference>
<evidence type="ECO:0000256" key="2">
    <source>
        <dbReference type="ARBA" id="ARBA00008126"/>
    </source>
</evidence>
<dbReference type="PANTHER" id="PTHR13063">
    <property type="entry name" value="ENOS INTERACTING PROTEIN"/>
    <property type="match status" value="1"/>
</dbReference>
<gene>
    <name evidence="11" type="ORF">CALCODRAFT_524606</name>
</gene>
<organism evidence="11 12">
    <name type="scientific">Calocera cornea HHB12733</name>
    <dbReference type="NCBI Taxonomy" id="1353952"/>
    <lineage>
        <taxon>Eukaryota</taxon>
        <taxon>Fungi</taxon>
        <taxon>Dikarya</taxon>
        <taxon>Basidiomycota</taxon>
        <taxon>Agaricomycotina</taxon>
        <taxon>Dacrymycetes</taxon>
        <taxon>Dacrymycetales</taxon>
        <taxon>Dacrymycetaceae</taxon>
        <taxon>Calocera</taxon>
    </lineage>
</organism>
<protein>
    <recommendedName>
        <fullName evidence="10">RING-type domain-containing protein</fullName>
    </recommendedName>
</protein>
<evidence type="ECO:0000256" key="5">
    <source>
        <dbReference type="ARBA" id="ARBA00022833"/>
    </source>
</evidence>
<feature type="compositionally biased region" description="Basic and acidic residues" evidence="9">
    <location>
        <begin position="113"/>
        <end position="126"/>
    </location>
</feature>
<evidence type="ECO:0000256" key="9">
    <source>
        <dbReference type="SAM" id="MobiDB-lite"/>
    </source>
</evidence>
<evidence type="ECO:0000256" key="8">
    <source>
        <dbReference type="PROSITE-ProRule" id="PRU00175"/>
    </source>
</evidence>
<dbReference type="GO" id="GO:0008270">
    <property type="term" value="F:zinc ion binding"/>
    <property type="evidence" value="ECO:0007669"/>
    <property type="project" value="UniProtKB-KW"/>
</dbReference>
<dbReference type="InParanoid" id="A0A165ENN8"/>
<dbReference type="InterPro" id="IPR013083">
    <property type="entry name" value="Znf_RING/FYVE/PHD"/>
</dbReference>
<name>A0A165ENN8_9BASI</name>
<dbReference type="PANTHER" id="PTHR13063:SF10">
    <property type="entry name" value="NITRIC OXIDE SYNTHASE-INTERACTING PROTEIN"/>
    <property type="match status" value="1"/>
</dbReference>
<keyword evidence="3" id="KW-0479">Metal-binding</keyword>
<dbReference type="AlphaFoldDB" id="A0A165ENN8"/>
<evidence type="ECO:0000256" key="1">
    <source>
        <dbReference type="ARBA" id="ARBA00004123"/>
    </source>
</evidence>
<dbReference type="PROSITE" id="PS00518">
    <property type="entry name" value="ZF_RING_1"/>
    <property type="match status" value="1"/>
</dbReference>
<feature type="region of interest" description="Disordered" evidence="9">
    <location>
        <begin position="113"/>
        <end position="139"/>
    </location>
</feature>
<evidence type="ECO:0000256" key="7">
    <source>
        <dbReference type="PIRNR" id="PIRNR023577"/>
    </source>
</evidence>
<accession>A0A165ENN8</accession>
<dbReference type="SUPFAM" id="SSF57850">
    <property type="entry name" value="RING/U-box"/>
    <property type="match status" value="2"/>
</dbReference>
<evidence type="ECO:0000259" key="10">
    <source>
        <dbReference type="PROSITE" id="PS50089"/>
    </source>
</evidence>
<keyword evidence="6 7" id="KW-0539">Nucleus</keyword>
<dbReference type="InterPro" id="IPR016818">
    <property type="entry name" value="NOSIP"/>
</dbReference>
<dbReference type="Proteomes" id="UP000076842">
    <property type="component" value="Unassembled WGS sequence"/>
</dbReference>
<dbReference type="GO" id="GO:0061630">
    <property type="term" value="F:ubiquitin protein ligase activity"/>
    <property type="evidence" value="ECO:0007669"/>
    <property type="project" value="InterPro"/>
</dbReference>
<keyword evidence="5" id="KW-0862">Zinc</keyword>
<feature type="domain" description="RING-type" evidence="10">
    <location>
        <begin position="289"/>
        <end position="331"/>
    </location>
</feature>
<dbReference type="InterPro" id="IPR001841">
    <property type="entry name" value="Znf_RING"/>
</dbReference>
<dbReference type="Pfam" id="PF15906">
    <property type="entry name" value="zf-NOSIP"/>
    <property type="match status" value="1"/>
</dbReference>
<dbReference type="STRING" id="1353952.A0A165ENN8"/>
<dbReference type="PIRSF" id="PIRSF023577">
    <property type="entry name" value="ENOS_interacting"/>
    <property type="match status" value="1"/>
</dbReference>
<evidence type="ECO:0000256" key="6">
    <source>
        <dbReference type="ARBA" id="ARBA00023242"/>
    </source>
</evidence>
<evidence type="ECO:0000313" key="12">
    <source>
        <dbReference type="Proteomes" id="UP000076842"/>
    </source>
</evidence>
<reference evidence="11 12" key="1">
    <citation type="journal article" date="2016" name="Mol. Biol. Evol.">
        <title>Comparative Genomics of Early-Diverging Mushroom-Forming Fungi Provides Insights into the Origins of Lignocellulose Decay Capabilities.</title>
        <authorList>
            <person name="Nagy L.G."/>
            <person name="Riley R."/>
            <person name="Tritt A."/>
            <person name="Adam C."/>
            <person name="Daum C."/>
            <person name="Floudas D."/>
            <person name="Sun H."/>
            <person name="Yadav J.S."/>
            <person name="Pangilinan J."/>
            <person name="Larsson K.H."/>
            <person name="Matsuura K."/>
            <person name="Barry K."/>
            <person name="Labutti K."/>
            <person name="Kuo R."/>
            <person name="Ohm R.A."/>
            <person name="Bhattacharya S.S."/>
            <person name="Shirouzu T."/>
            <person name="Yoshinaga Y."/>
            <person name="Martin F.M."/>
            <person name="Grigoriev I.V."/>
            <person name="Hibbett D.S."/>
        </authorList>
    </citation>
    <scope>NUCLEOTIDE SEQUENCE [LARGE SCALE GENOMIC DNA]</scope>
    <source>
        <strain evidence="11 12">HHB12733</strain>
    </source>
</reference>
<sequence length="366" mass="39407">MTRSHSKNNTASSVFTYAEHQKLSYGTQRQRLGADSMRAFSACALCLSRAREPVCCGKGHLYCRECVLEDLVKQKRDIGRWEKRRLALAREEEREREKKAAEARERVLREFERRQTGLGRSEDREPPLASTRTERTYPPGWGGSHPILLCSDPMARAAPRGVKRKLDFDFAQEAASLAAAAEAAALRAIEAEQAEARRAKLPDFWLPSLTPAAAQGRMKEGKLETVCRAGEPAHRLTLKSLIPVLFTVERVAAPQAQSGSATPAQEGEAVAPGPGKASAGGEEDAMIICPSCKKTLGGTSLVCVIKRCGHVLCKSCVGELVTPSGQCVVCDGRAGTGDVVELNREGTGYAAGGRAETSVKGVAFQG</sequence>